<evidence type="ECO:0000313" key="4">
    <source>
        <dbReference type="Proteomes" id="UP000064189"/>
    </source>
</evidence>
<dbReference type="InterPro" id="IPR002878">
    <property type="entry name" value="ChsH2_C"/>
</dbReference>
<evidence type="ECO:0000313" key="3">
    <source>
        <dbReference type="EMBL" id="KWW11025.1"/>
    </source>
</evidence>
<evidence type="ECO:0000259" key="1">
    <source>
        <dbReference type="Pfam" id="PF01796"/>
    </source>
</evidence>
<dbReference type="PANTHER" id="PTHR34075">
    <property type="entry name" value="BLR3430 PROTEIN"/>
    <property type="match status" value="1"/>
</dbReference>
<dbReference type="SUPFAM" id="SSF50249">
    <property type="entry name" value="Nucleic acid-binding proteins"/>
    <property type="match status" value="1"/>
</dbReference>
<proteinExistence type="predicted"/>
<dbReference type="EMBL" id="LNNH01000059">
    <property type="protein sequence ID" value="KWW11025.1"/>
    <property type="molecule type" value="Genomic_DNA"/>
</dbReference>
<dbReference type="InterPro" id="IPR052513">
    <property type="entry name" value="Thioester_dehydratase-like"/>
</dbReference>
<dbReference type="AlphaFoldDB" id="A0A120GMK4"/>
<dbReference type="PANTHER" id="PTHR34075:SF5">
    <property type="entry name" value="BLR3430 PROTEIN"/>
    <property type="match status" value="1"/>
</dbReference>
<dbReference type="InterPro" id="IPR022002">
    <property type="entry name" value="ChsH2_Znr"/>
</dbReference>
<organism evidence="3 4">
    <name type="scientific">Peribacillus simplex</name>
    <dbReference type="NCBI Taxonomy" id="1478"/>
    <lineage>
        <taxon>Bacteria</taxon>
        <taxon>Bacillati</taxon>
        <taxon>Bacillota</taxon>
        <taxon>Bacilli</taxon>
        <taxon>Bacillales</taxon>
        <taxon>Bacillaceae</taxon>
        <taxon>Peribacillus</taxon>
    </lineage>
</organism>
<dbReference type="GO" id="GO:0003677">
    <property type="term" value="F:DNA binding"/>
    <property type="evidence" value="ECO:0007669"/>
    <property type="project" value="UniProtKB-KW"/>
</dbReference>
<sequence length="139" mass="15760">MAANESRIMAIPETHPEHEEYWRAAAEGKLIIKHCESCGEYHHYPRVLCPFCKSEKTTWKEAKGTGTIYTYSVMRKGSPYVIAFVTLDEGPRMMTNIIDCDLDELHIDQRVKVAFMQSGNQNNPGPCVPCFTPSMTENS</sequence>
<dbReference type="Proteomes" id="UP000064189">
    <property type="component" value="Unassembled WGS sequence"/>
</dbReference>
<reference evidence="3 4" key="1">
    <citation type="submission" date="2015-11" db="EMBL/GenBank/DDBJ databases">
        <title>Genome Sequence of Bacillus simplex strain VanAntwerpen2.</title>
        <authorList>
            <person name="Couger M.B."/>
        </authorList>
    </citation>
    <scope>NUCLEOTIDE SEQUENCE [LARGE SCALE GENOMIC DNA]</scope>
    <source>
        <strain evidence="3 4">VanAntwerpen02</strain>
    </source>
</reference>
<dbReference type="Pfam" id="PF01796">
    <property type="entry name" value="OB_ChsH2_C"/>
    <property type="match status" value="1"/>
</dbReference>
<feature type="domain" description="ChsH2 C-terminal OB-fold" evidence="1">
    <location>
        <begin position="59"/>
        <end position="115"/>
    </location>
</feature>
<name>A0A120GMK4_9BACI</name>
<dbReference type="Pfam" id="PF12172">
    <property type="entry name" value="zf-ChsH2"/>
    <property type="match status" value="1"/>
</dbReference>
<gene>
    <name evidence="3" type="ORF">AS888_11510</name>
</gene>
<keyword evidence="3" id="KW-0238">DNA-binding</keyword>
<feature type="domain" description="ChsH2 rubredoxin-like zinc ribbon" evidence="2">
    <location>
        <begin position="22"/>
        <end position="56"/>
    </location>
</feature>
<keyword evidence="4" id="KW-1185">Reference proteome</keyword>
<protein>
    <submittedName>
        <fullName evidence="3">DNA-binding protein</fullName>
    </submittedName>
</protein>
<evidence type="ECO:0000259" key="2">
    <source>
        <dbReference type="Pfam" id="PF12172"/>
    </source>
</evidence>
<accession>A0A120GMK4</accession>
<dbReference type="Gene3D" id="6.10.30.10">
    <property type="match status" value="1"/>
</dbReference>
<comment type="caution">
    <text evidence="3">The sequence shown here is derived from an EMBL/GenBank/DDBJ whole genome shotgun (WGS) entry which is preliminary data.</text>
</comment>
<dbReference type="InterPro" id="IPR012340">
    <property type="entry name" value="NA-bd_OB-fold"/>
</dbReference>